<dbReference type="Proteomes" id="UP000199158">
    <property type="component" value="Unassembled WGS sequence"/>
</dbReference>
<dbReference type="GO" id="GO:0005886">
    <property type="term" value="C:plasma membrane"/>
    <property type="evidence" value="ECO:0007669"/>
    <property type="project" value="UniProtKB-SubCell"/>
</dbReference>
<dbReference type="InterPro" id="IPR001851">
    <property type="entry name" value="ABC_transp_permease"/>
</dbReference>
<comment type="subcellular location">
    <subcellularLocation>
        <location evidence="1">Cell membrane</location>
        <topology evidence="1">Multi-pass membrane protein</topology>
    </subcellularLocation>
</comment>
<sequence>MNIDFEYIAVVINSTIRMMTPVLYAALGSAICSKVWVFNIALEGQMLTGAFMAIVINYYTGSVLLSVLGAALSGMLVALIVGILQVKFRASDMVVGTSINLLMLGATTFLLYVIFGVKGVFTDPRLKGLPKIELPIIKDIPFIGTMFARLTFLDYFAIIMAVLLYIYLFKTVSGFRLQAVGINKQAVNSLGINADRTQICAVVFSGLLCGLGGVLLTLGQVTLYTENVTAGRGFFAMAAANLGGSHPIGVVISSFFFGFAEAIGNALQGTAIKSQLTMALPYIVTIIALVFSSNKFRKRARVLK</sequence>
<dbReference type="CDD" id="cd06580">
    <property type="entry name" value="TM_PBP1_transp_TpRbsC_like"/>
    <property type="match status" value="1"/>
</dbReference>
<dbReference type="Pfam" id="PF02653">
    <property type="entry name" value="BPD_transp_2"/>
    <property type="match status" value="1"/>
</dbReference>
<protein>
    <submittedName>
        <fullName evidence="7">Simple sugar transport system permease protein</fullName>
    </submittedName>
</protein>
<evidence type="ECO:0000256" key="4">
    <source>
        <dbReference type="ARBA" id="ARBA00022989"/>
    </source>
</evidence>
<keyword evidence="3 6" id="KW-0812">Transmembrane</keyword>
<gene>
    <name evidence="7" type="ORF">SAMN05216180_2528</name>
</gene>
<keyword evidence="8" id="KW-1185">Reference proteome</keyword>
<keyword evidence="5 6" id="KW-0472">Membrane</keyword>
<evidence type="ECO:0000313" key="7">
    <source>
        <dbReference type="EMBL" id="SEN02531.1"/>
    </source>
</evidence>
<keyword evidence="7" id="KW-0813">Transport</keyword>
<accession>A0A1H8D5C0</accession>
<dbReference type="OrthoDB" id="9792579at2"/>
<evidence type="ECO:0000313" key="8">
    <source>
        <dbReference type="Proteomes" id="UP000199158"/>
    </source>
</evidence>
<dbReference type="STRING" id="474960.SAMN05216180_2528"/>
<dbReference type="EMBL" id="FOCG01000002">
    <property type="protein sequence ID" value="SEN02531.1"/>
    <property type="molecule type" value="Genomic_DNA"/>
</dbReference>
<dbReference type="RefSeq" id="WP_092755705.1">
    <property type="nucleotide sequence ID" value="NZ_FOCG01000002.1"/>
</dbReference>
<feature type="transmembrane region" description="Helical" evidence="6">
    <location>
        <begin position="63"/>
        <end position="86"/>
    </location>
</feature>
<dbReference type="GO" id="GO:0022857">
    <property type="term" value="F:transmembrane transporter activity"/>
    <property type="evidence" value="ECO:0007669"/>
    <property type="project" value="InterPro"/>
</dbReference>
<keyword evidence="7" id="KW-0762">Sugar transport</keyword>
<evidence type="ECO:0000256" key="2">
    <source>
        <dbReference type="ARBA" id="ARBA00022475"/>
    </source>
</evidence>
<evidence type="ECO:0000256" key="5">
    <source>
        <dbReference type="ARBA" id="ARBA00023136"/>
    </source>
</evidence>
<organism evidence="7 8">
    <name type="scientific">Hydrogenoanaerobacterium saccharovorans</name>
    <dbReference type="NCBI Taxonomy" id="474960"/>
    <lineage>
        <taxon>Bacteria</taxon>
        <taxon>Bacillati</taxon>
        <taxon>Bacillota</taxon>
        <taxon>Clostridia</taxon>
        <taxon>Eubacteriales</taxon>
        <taxon>Oscillospiraceae</taxon>
        <taxon>Hydrogenoanaerobacterium</taxon>
    </lineage>
</organism>
<evidence type="ECO:0000256" key="3">
    <source>
        <dbReference type="ARBA" id="ARBA00022692"/>
    </source>
</evidence>
<feature type="transmembrane region" description="Helical" evidence="6">
    <location>
        <begin position="98"/>
        <end position="121"/>
    </location>
</feature>
<dbReference type="PANTHER" id="PTHR43370:SF1">
    <property type="entry name" value="GUANOSINE ABC TRANSPORTER PERMEASE PROTEIN NUPQ"/>
    <property type="match status" value="1"/>
</dbReference>
<feature type="transmembrane region" description="Helical" evidence="6">
    <location>
        <begin position="22"/>
        <end position="42"/>
    </location>
</feature>
<feature type="transmembrane region" description="Helical" evidence="6">
    <location>
        <begin position="142"/>
        <end position="168"/>
    </location>
</feature>
<dbReference type="AlphaFoldDB" id="A0A1H8D5C0"/>
<feature type="transmembrane region" description="Helical" evidence="6">
    <location>
        <begin position="272"/>
        <end position="291"/>
    </location>
</feature>
<keyword evidence="2" id="KW-1003">Cell membrane</keyword>
<name>A0A1H8D5C0_9FIRM</name>
<keyword evidence="4 6" id="KW-1133">Transmembrane helix</keyword>
<evidence type="ECO:0000256" key="6">
    <source>
        <dbReference type="SAM" id="Phobius"/>
    </source>
</evidence>
<proteinExistence type="predicted"/>
<feature type="transmembrane region" description="Helical" evidence="6">
    <location>
        <begin position="201"/>
        <end position="223"/>
    </location>
</feature>
<reference evidence="7 8" key="1">
    <citation type="submission" date="2016-10" db="EMBL/GenBank/DDBJ databases">
        <authorList>
            <person name="de Groot N.N."/>
        </authorList>
    </citation>
    <scope>NUCLEOTIDE SEQUENCE [LARGE SCALE GENOMIC DNA]</scope>
    <source>
        <strain evidence="7 8">CGMCC 1.5070</strain>
    </source>
</reference>
<evidence type="ECO:0000256" key="1">
    <source>
        <dbReference type="ARBA" id="ARBA00004651"/>
    </source>
</evidence>
<feature type="transmembrane region" description="Helical" evidence="6">
    <location>
        <begin position="235"/>
        <end position="260"/>
    </location>
</feature>
<dbReference type="PANTHER" id="PTHR43370">
    <property type="entry name" value="SUGAR ABC TRANSPORTER INTEGRAL MEMBRANE PROTEIN-RELATED"/>
    <property type="match status" value="1"/>
</dbReference>